<evidence type="ECO:0000256" key="2">
    <source>
        <dbReference type="HAMAP-Rule" id="MF_00048"/>
    </source>
</evidence>
<dbReference type="RefSeq" id="WP_240591539.1">
    <property type="nucleotide sequence ID" value="NZ_JAKUDL010000004.1"/>
</dbReference>
<dbReference type="NCBIfam" id="TIGR00252">
    <property type="entry name" value="YraN family protein"/>
    <property type="match status" value="1"/>
</dbReference>
<dbReference type="NCBIfam" id="NF009150">
    <property type="entry name" value="PRK12497.1-3"/>
    <property type="match status" value="1"/>
</dbReference>
<accession>A0AAJ1BIE9</accession>
<reference evidence="3 4" key="1">
    <citation type="submission" date="2022-02" db="EMBL/GenBank/DDBJ databases">
        <title>The genome sequence of Shewanella sp. 3B26.</title>
        <authorList>
            <person name="Du J."/>
        </authorList>
    </citation>
    <scope>NUCLEOTIDE SEQUENCE [LARGE SCALE GENOMIC DNA]</scope>
    <source>
        <strain evidence="3 4">3B26</strain>
    </source>
</reference>
<dbReference type="CDD" id="cd20736">
    <property type="entry name" value="PoNe_Nuclease"/>
    <property type="match status" value="1"/>
</dbReference>
<evidence type="ECO:0000256" key="1">
    <source>
        <dbReference type="ARBA" id="ARBA00006738"/>
    </source>
</evidence>
<proteinExistence type="inferred from homology"/>
<gene>
    <name evidence="3" type="ORF">MJ923_13485</name>
</gene>
<dbReference type="SUPFAM" id="SSF52980">
    <property type="entry name" value="Restriction endonuclease-like"/>
    <property type="match status" value="1"/>
</dbReference>
<comment type="caution">
    <text evidence="3">The sequence shown here is derived from an EMBL/GenBank/DDBJ whole genome shotgun (WGS) entry which is preliminary data.</text>
</comment>
<dbReference type="InterPro" id="IPR003509">
    <property type="entry name" value="UPF0102_YraN-like"/>
</dbReference>
<evidence type="ECO:0000313" key="4">
    <source>
        <dbReference type="Proteomes" id="UP001297581"/>
    </source>
</evidence>
<dbReference type="GO" id="GO:0003676">
    <property type="term" value="F:nucleic acid binding"/>
    <property type="evidence" value="ECO:0007669"/>
    <property type="project" value="InterPro"/>
</dbReference>
<dbReference type="PANTHER" id="PTHR34039">
    <property type="entry name" value="UPF0102 PROTEIN YRAN"/>
    <property type="match status" value="1"/>
</dbReference>
<keyword evidence="4" id="KW-1185">Reference proteome</keyword>
<dbReference type="AlphaFoldDB" id="A0AAJ1BIE9"/>
<dbReference type="PANTHER" id="PTHR34039:SF1">
    <property type="entry name" value="UPF0102 PROTEIN YRAN"/>
    <property type="match status" value="1"/>
</dbReference>
<comment type="similarity">
    <text evidence="1 2">Belongs to the UPF0102 family.</text>
</comment>
<dbReference type="Proteomes" id="UP001297581">
    <property type="component" value="Unassembled WGS sequence"/>
</dbReference>
<dbReference type="Pfam" id="PF02021">
    <property type="entry name" value="UPF0102"/>
    <property type="match status" value="1"/>
</dbReference>
<name>A0AAJ1BIE9_9GAMM</name>
<dbReference type="InterPro" id="IPR011856">
    <property type="entry name" value="tRNA_endonuc-like_dom_sf"/>
</dbReference>
<dbReference type="EMBL" id="JAKUDL010000004">
    <property type="protein sequence ID" value="MCH4295318.1"/>
    <property type="molecule type" value="Genomic_DNA"/>
</dbReference>
<protein>
    <recommendedName>
        <fullName evidence="2">UPF0102 protein MJ923_13485</fullName>
    </recommendedName>
</protein>
<dbReference type="InterPro" id="IPR011335">
    <property type="entry name" value="Restrct_endonuc-II-like"/>
</dbReference>
<organism evidence="3 4">
    <name type="scientific">Shewanella zhuhaiensis</name>
    <dbReference type="NCBI Taxonomy" id="2919576"/>
    <lineage>
        <taxon>Bacteria</taxon>
        <taxon>Pseudomonadati</taxon>
        <taxon>Pseudomonadota</taxon>
        <taxon>Gammaproteobacteria</taxon>
        <taxon>Alteromonadales</taxon>
        <taxon>Shewanellaceae</taxon>
        <taxon>Shewanella</taxon>
    </lineage>
</organism>
<dbReference type="Gene3D" id="3.40.1350.10">
    <property type="match status" value="1"/>
</dbReference>
<sequence>MNTGQLAEDMAVKHLLKQGLKLEARNVRYPFGELDLVMRDGRTWVFVEVKFRTPKGFGDALDALSHAQQGRLRRAANHFLQCHRIDAPCRFDVVAITGDQLTWLKDAF</sequence>
<dbReference type="HAMAP" id="MF_00048">
    <property type="entry name" value="UPF0102"/>
    <property type="match status" value="1"/>
</dbReference>
<evidence type="ECO:0000313" key="3">
    <source>
        <dbReference type="EMBL" id="MCH4295318.1"/>
    </source>
</evidence>